<dbReference type="Proteomes" id="UP000560081">
    <property type="component" value="Unassembled WGS sequence"/>
</dbReference>
<protein>
    <recommendedName>
        <fullName evidence="5">Lipoprotein</fullName>
    </recommendedName>
</protein>
<keyword evidence="4" id="KW-1185">Reference proteome</keyword>
<feature type="compositionally biased region" description="Low complexity" evidence="1">
    <location>
        <begin position="35"/>
        <end position="45"/>
    </location>
</feature>
<evidence type="ECO:0000256" key="1">
    <source>
        <dbReference type="SAM" id="MobiDB-lite"/>
    </source>
</evidence>
<feature type="signal peptide" evidence="2">
    <location>
        <begin position="1"/>
        <end position="28"/>
    </location>
</feature>
<evidence type="ECO:0000256" key="2">
    <source>
        <dbReference type="SAM" id="SignalP"/>
    </source>
</evidence>
<sequence>MERPRRPRIALLLTTAALTLALGLSGCAGSGSGAGPSSSSTSVGADPAPEESREPLSNARAAAQGDDPAASARASIQAEREAAEREGPRYAVVDVPAALFTEGEGGMTFDAWARTTDVWQSEEWDPETEPVVAEALVPARQDPVGEPGVLTVPVSGPGEIHRVVLLCEHGSPVPESDTSGVDVVAGQTYLVIGTGPRCSPIDVRYTVAAEHIVDGAIRYEFLVPPGEAGRLAVMKGR</sequence>
<dbReference type="EMBL" id="JACHMC010000001">
    <property type="protein sequence ID" value="MBB4881666.1"/>
    <property type="molecule type" value="Genomic_DNA"/>
</dbReference>
<dbReference type="AlphaFoldDB" id="A0A7W7L235"/>
<dbReference type="RefSeq" id="WP_167736973.1">
    <property type="nucleotide sequence ID" value="NZ_BMLA01000015.1"/>
</dbReference>
<feature type="compositionally biased region" description="Basic and acidic residues" evidence="1">
    <location>
        <begin position="78"/>
        <end position="88"/>
    </location>
</feature>
<feature type="compositionally biased region" description="Low complexity" evidence="1">
    <location>
        <begin position="59"/>
        <end position="77"/>
    </location>
</feature>
<feature type="region of interest" description="Disordered" evidence="1">
    <location>
        <begin position="28"/>
        <end position="88"/>
    </location>
</feature>
<organism evidence="3 4">
    <name type="scientific">Micrococcus flavus</name>
    <dbReference type="NCBI Taxonomy" id="384602"/>
    <lineage>
        <taxon>Bacteria</taxon>
        <taxon>Bacillati</taxon>
        <taxon>Actinomycetota</taxon>
        <taxon>Actinomycetes</taxon>
        <taxon>Micrococcales</taxon>
        <taxon>Micrococcaceae</taxon>
        <taxon>Micrococcus</taxon>
    </lineage>
</organism>
<name>A0A7W7L235_9MICC</name>
<dbReference type="PROSITE" id="PS51257">
    <property type="entry name" value="PROKAR_LIPOPROTEIN"/>
    <property type="match status" value="1"/>
</dbReference>
<evidence type="ECO:0000313" key="4">
    <source>
        <dbReference type="Proteomes" id="UP000560081"/>
    </source>
</evidence>
<comment type="caution">
    <text evidence="3">The sequence shown here is derived from an EMBL/GenBank/DDBJ whole genome shotgun (WGS) entry which is preliminary data.</text>
</comment>
<evidence type="ECO:0008006" key="5">
    <source>
        <dbReference type="Google" id="ProtNLM"/>
    </source>
</evidence>
<proteinExistence type="predicted"/>
<evidence type="ECO:0000313" key="3">
    <source>
        <dbReference type="EMBL" id="MBB4881666.1"/>
    </source>
</evidence>
<keyword evidence="2" id="KW-0732">Signal</keyword>
<accession>A0A7W7L235</accession>
<feature type="chain" id="PRO_5038690470" description="Lipoprotein" evidence="2">
    <location>
        <begin position="29"/>
        <end position="237"/>
    </location>
</feature>
<reference evidence="3 4" key="1">
    <citation type="submission" date="2020-08" db="EMBL/GenBank/DDBJ databases">
        <title>Sequencing the genomes of 1000 actinobacteria strains.</title>
        <authorList>
            <person name="Klenk H.-P."/>
        </authorList>
    </citation>
    <scope>NUCLEOTIDE SEQUENCE [LARGE SCALE GENOMIC DNA]</scope>
    <source>
        <strain evidence="3 4">DSM 19079</strain>
    </source>
</reference>
<gene>
    <name evidence="3" type="ORF">BJ976_000017</name>
</gene>